<dbReference type="EMBL" id="JAAIUW010000003">
    <property type="protein sequence ID" value="KAF7838744.1"/>
    <property type="molecule type" value="Genomic_DNA"/>
</dbReference>
<keyword evidence="3" id="KW-1185">Reference proteome</keyword>
<name>A0A834X6Q6_9FABA</name>
<accession>A0A834X6Q6</accession>
<dbReference type="AlphaFoldDB" id="A0A834X6Q6"/>
<protein>
    <submittedName>
        <fullName evidence="2">Uncharacterized protein</fullName>
    </submittedName>
</protein>
<reference evidence="2" key="1">
    <citation type="submission" date="2020-09" db="EMBL/GenBank/DDBJ databases">
        <title>Genome-Enabled Discovery of Anthraquinone Biosynthesis in Senna tora.</title>
        <authorList>
            <person name="Kang S.-H."/>
            <person name="Pandey R.P."/>
            <person name="Lee C.-M."/>
            <person name="Sim J.-S."/>
            <person name="Jeong J.-T."/>
            <person name="Choi B.-S."/>
            <person name="Jung M."/>
            <person name="Ginzburg D."/>
            <person name="Zhao K."/>
            <person name="Won S.Y."/>
            <person name="Oh T.-J."/>
            <person name="Yu Y."/>
            <person name="Kim N.-H."/>
            <person name="Lee O.R."/>
            <person name="Lee T.-H."/>
            <person name="Bashyal P."/>
            <person name="Kim T.-S."/>
            <person name="Lee W.-H."/>
            <person name="Kawkins C."/>
            <person name="Kim C.-K."/>
            <person name="Kim J.S."/>
            <person name="Ahn B.O."/>
            <person name="Rhee S.Y."/>
            <person name="Sohng J.K."/>
        </authorList>
    </citation>
    <scope>NUCLEOTIDE SEQUENCE</scope>
    <source>
        <tissue evidence="2">Leaf</tissue>
    </source>
</reference>
<evidence type="ECO:0000313" key="3">
    <source>
        <dbReference type="Proteomes" id="UP000634136"/>
    </source>
</evidence>
<evidence type="ECO:0000256" key="1">
    <source>
        <dbReference type="SAM" id="MobiDB-lite"/>
    </source>
</evidence>
<sequence>MGMFPQHRTRELFLKISQEEPNPEDMDAI</sequence>
<dbReference type="Proteomes" id="UP000634136">
    <property type="component" value="Unassembled WGS sequence"/>
</dbReference>
<comment type="caution">
    <text evidence="2">The sequence shown here is derived from an EMBL/GenBank/DDBJ whole genome shotgun (WGS) entry which is preliminary data.</text>
</comment>
<proteinExistence type="predicted"/>
<organism evidence="2 3">
    <name type="scientific">Senna tora</name>
    <dbReference type="NCBI Taxonomy" id="362788"/>
    <lineage>
        <taxon>Eukaryota</taxon>
        <taxon>Viridiplantae</taxon>
        <taxon>Streptophyta</taxon>
        <taxon>Embryophyta</taxon>
        <taxon>Tracheophyta</taxon>
        <taxon>Spermatophyta</taxon>
        <taxon>Magnoliopsida</taxon>
        <taxon>eudicotyledons</taxon>
        <taxon>Gunneridae</taxon>
        <taxon>Pentapetalae</taxon>
        <taxon>rosids</taxon>
        <taxon>fabids</taxon>
        <taxon>Fabales</taxon>
        <taxon>Fabaceae</taxon>
        <taxon>Caesalpinioideae</taxon>
        <taxon>Cassia clade</taxon>
        <taxon>Senna</taxon>
    </lineage>
</organism>
<evidence type="ECO:0000313" key="2">
    <source>
        <dbReference type="EMBL" id="KAF7838744.1"/>
    </source>
</evidence>
<feature type="region of interest" description="Disordered" evidence="1">
    <location>
        <begin position="1"/>
        <end position="29"/>
    </location>
</feature>
<gene>
    <name evidence="2" type="ORF">G2W53_007226</name>
</gene>